<evidence type="ECO:0000256" key="1">
    <source>
        <dbReference type="SAM" id="MobiDB-lite"/>
    </source>
</evidence>
<gene>
    <name evidence="2" type="ORF">GOODEAATRI_032514</name>
</gene>
<feature type="compositionally biased region" description="Polar residues" evidence="1">
    <location>
        <begin position="33"/>
        <end position="47"/>
    </location>
</feature>
<feature type="non-terminal residue" evidence="2">
    <location>
        <position position="61"/>
    </location>
</feature>
<name>A0ABV0N658_9TELE</name>
<evidence type="ECO:0000313" key="3">
    <source>
        <dbReference type="Proteomes" id="UP001476798"/>
    </source>
</evidence>
<comment type="caution">
    <text evidence="2">The sequence shown here is derived from an EMBL/GenBank/DDBJ whole genome shotgun (WGS) entry which is preliminary data.</text>
</comment>
<evidence type="ECO:0000313" key="2">
    <source>
        <dbReference type="EMBL" id="MEQ2166848.1"/>
    </source>
</evidence>
<reference evidence="2 3" key="1">
    <citation type="submission" date="2021-06" db="EMBL/GenBank/DDBJ databases">
        <authorList>
            <person name="Palmer J.M."/>
        </authorList>
    </citation>
    <scope>NUCLEOTIDE SEQUENCE [LARGE SCALE GENOMIC DNA]</scope>
    <source>
        <strain evidence="2 3">GA_2019</strain>
        <tissue evidence="2">Muscle</tissue>
    </source>
</reference>
<protein>
    <submittedName>
        <fullName evidence="2">Uncharacterized protein</fullName>
    </submittedName>
</protein>
<dbReference type="Proteomes" id="UP001476798">
    <property type="component" value="Unassembled WGS sequence"/>
</dbReference>
<accession>A0ABV0N658</accession>
<keyword evidence="3" id="KW-1185">Reference proteome</keyword>
<proteinExistence type="predicted"/>
<organism evidence="2 3">
    <name type="scientific">Goodea atripinnis</name>
    <dbReference type="NCBI Taxonomy" id="208336"/>
    <lineage>
        <taxon>Eukaryota</taxon>
        <taxon>Metazoa</taxon>
        <taxon>Chordata</taxon>
        <taxon>Craniata</taxon>
        <taxon>Vertebrata</taxon>
        <taxon>Euteleostomi</taxon>
        <taxon>Actinopterygii</taxon>
        <taxon>Neopterygii</taxon>
        <taxon>Teleostei</taxon>
        <taxon>Neoteleostei</taxon>
        <taxon>Acanthomorphata</taxon>
        <taxon>Ovalentaria</taxon>
        <taxon>Atherinomorphae</taxon>
        <taxon>Cyprinodontiformes</taxon>
        <taxon>Goodeidae</taxon>
        <taxon>Goodea</taxon>
    </lineage>
</organism>
<feature type="region of interest" description="Disordered" evidence="1">
    <location>
        <begin position="22"/>
        <end position="61"/>
    </location>
</feature>
<sequence>MDRLRRSLARFRLDYMPHAKKEPSGKVIVNPSVPHNTDAPSFTNKSLPSRLAGVLSEHRKG</sequence>
<dbReference type="EMBL" id="JAHRIO010026097">
    <property type="protein sequence ID" value="MEQ2166848.1"/>
    <property type="molecule type" value="Genomic_DNA"/>
</dbReference>